<dbReference type="RefSeq" id="XP_021807324.1">
    <property type="nucleotide sequence ID" value="XM_021951632.1"/>
</dbReference>
<evidence type="ECO:0000256" key="7">
    <source>
        <dbReference type="ARBA" id="ARBA00022989"/>
    </source>
</evidence>
<name>A0A6P5S1N4_PRUAV</name>
<dbReference type="Gene3D" id="3.40.50.300">
    <property type="entry name" value="P-loop containing nucleotide triphosphate hydrolases"/>
    <property type="match status" value="1"/>
</dbReference>
<dbReference type="PANTHER" id="PTHR11485:SF34">
    <property type="entry name" value="SIGNAL RECOGNITION PARTICLE RECEPTOR SUBUNIT BETA"/>
    <property type="match status" value="1"/>
</dbReference>
<keyword evidence="4 11" id="KW-0812">Transmembrane</keyword>
<keyword evidence="12" id="KW-1185">Reference proteome</keyword>
<dbReference type="GeneID" id="110751199"/>
<evidence type="ECO:0000256" key="2">
    <source>
        <dbReference type="ARBA" id="ARBA00005619"/>
    </source>
</evidence>
<evidence type="ECO:0000313" key="12">
    <source>
        <dbReference type="Proteomes" id="UP000515124"/>
    </source>
</evidence>
<evidence type="ECO:0000313" key="14">
    <source>
        <dbReference type="RefSeq" id="XP_021807325.1"/>
    </source>
</evidence>
<keyword evidence="8" id="KW-0342">GTP-binding</keyword>
<sequence>MEGLEQWKTQAGRLKKLAGQWSSQALKYIHQVPSEQIYAAVTILLFTSFLLLLVRLFKRPKANTILLTGLSGSGKTVLFYQLRDGSSHHGTVTSMEPNEGTFVLHSEKSKNGKENPVHLIDVPGHSRLRAKLDDVQPQAAGIVFVVDALEFLPNCRAASEYLYDILTKVSVVRKKIPVLILCNKADRVTAHSKEFIRKQLEKEIDKLRASRSVISTADIANDFTLGVHGEPFSFSQCQNKVKVAEASGLTGEISEVEQFIRDHVKSYSFQANRTRKSIRPQLLSGPNMYFCHLKDLFEV</sequence>
<evidence type="ECO:0000256" key="3">
    <source>
        <dbReference type="ARBA" id="ARBA00020256"/>
    </source>
</evidence>
<gene>
    <name evidence="13 14 15" type="primary">LOC110751199</name>
</gene>
<organism evidence="12 15">
    <name type="scientific">Prunus avium</name>
    <name type="common">Cherry</name>
    <name type="synonym">Cerasus avium</name>
    <dbReference type="NCBI Taxonomy" id="42229"/>
    <lineage>
        <taxon>Eukaryota</taxon>
        <taxon>Viridiplantae</taxon>
        <taxon>Streptophyta</taxon>
        <taxon>Embryophyta</taxon>
        <taxon>Tracheophyta</taxon>
        <taxon>Spermatophyta</taxon>
        <taxon>Magnoliopsida</taxon>
        <taxon>eudicotyledons</taxon>
        <taxon>Gunneridae</taxon>
        <taxon>Pentapetalae</taxon>
        <taxon>rosids</taxon>
        <taxon>fabids</taxon>
        <taxon>Rosales</taxon>
        <taxon>Rosaceae</taxon>
        <taxon>Amygdaloideae</taxon>
        <taxon>Amygdaleae</taxon>
        <taxon>Prunus</taxon>
    </lineage>
</organism>
<dbReference type="InterPro" id="IPR027417">
    <property type="entry name" value="P-loop_NTPase"/>
</dbReference>
<dbReference type="SUPFAM" id="SSF52540">
    <property type="entry name" value="P-loop containing nucleoside triphosphate hydrolases"/>
    <property type="match status" value="1"/>
</dbReference>
<keyword evidence="5" id="KW-0547">Nucleotide-binding</keyword>
<dbReference type="Pfam" id="PF09439">
    <property type="entry name" value="SRPRB"/>
    <property type="match status" value="1"/>
</dbReference>
<evidence type="ECO:0000313" key="13">
    <source>
        <dbReference type="RefSeq" id="XP_021807324.1"/>
    </source>
</evidence>
<dbReference type="Proteomes" id="UP000515124">
    <property type="component" value="Unplaced"/>
</dbReference>
<dbReference type="RefSeq" id="XP_021807325.1">
    <property type="nucleotide sequence ID" value="XM_021951633.1"/>
</dbReference>
<comment type="similarity">
    <text evidence="2">Belongs to the SRP receptor beta subunit family.</text>
</comment>
<evidence type="ECO:0000256" key="11">
    <source>
        <dbReference type="SAM" id="Phobius"/>
    </source>
</evidence>
<evidence type="ECO:0000256" key="1">
    <source>
        <dbReference type="ARBA" id="ARBA00004389"/>
    </source>
</evidence>
<dbReference type="RefSeq" id="XP_021807326.1">
    <property type="nucleotide sequence ID" value="XM_021951634.1"/>
</dbReference>
<keyword evidence="7 11" id="KW-1133">Transmembrane helix</keyword>
<protein>
    <recommendedName>
        <fullName evidence="3">Signal recognition particle receptor subunit beta</fullName>
    </recommendedName>
</protein>
<dbReference type="GO" id="GO:0005525">
    <property type="term" value="F:GTP binding"/>
    <property type="evidence" value="ECO:0007669"/>
    <property type="project" value="UniProtKB-KW"/>
</dbReference>
<keyword evidence="10" id="KW-0675">Receptor</keyword>
<evidence type="ECO:0000256" key="4">
    <source>
        <dbReference type="ARBA" id="ARBA00022692"/>
    </source>
</evidence>
<dbReference type="Gramene" id="Pav_sc0000216.1_g520.1.mk:mrna">
    <property type="protein sequence ID" value="Pav_sc0000216.1_g520.1.mk:mrna"/>
    <property type="gene ID" value="Pav_sc0000216.1_g520.1.mk"/>
</dbReference>
<evidence type="ECO:0000256" key="10">
    <source>
        <dbReference type="ARBA" id="ARBA00023170"/>
    </source>
</evidence>
<reference evidence="13 14" key="1">
    <citation type="submission" date="2025-04" db="UniProtKB">
        <authorList>
            <consortium name="RefSeq"/>
        </authorList>
    </citation>
    <scope>IDENTIFICATION</scope>
</reference>
<dbReference type="PANTHER" id="PTHR11485">
    <property type="entry name" value="TRANSFERRIN"/>
    <property type="match status" value="1"/>
</dbReference>
<keyword evidence="6" id="KW-0256">Endoplasmic reticulum</keyword>
<evidence type="ECO:0000313" key="15">
    <source>
        <dbReference type="RefSeq" id="XP_021807326.1"/>
    </source>
</evidence>
<comment type="subcellular location">
    <subcellularLocation>
        <location evidence="1">Endoplasmic reticulum membrane</location>
        <topology evidence="1">Single-pass membrane protein</topology>
    </subcellularLocation>
</comment>
<accession>A0A6P5S1N4</accession>
<dbReference type="CDD" id="cd04105">
    <property type="entry name" value="SR_beta"/>
    <property type="match status" value="1"/>
</dbReference>
<evidence type="ECO:0000256" key="9">
    <source>
        <dbReference type="ARBA" id="ARBA00023136"/>
    </source>
</evidence>
<evidence type="ECO:0000256" key="8">
    <source>
        <dbReference type="ARBA" id="ARBA00023134"/>
    </source>
</evidence>
<keyword evidence="9 11" id="KW-0472">Membrane</keyword>
<dbReference type="GO" id="GO:0045047">
    <property type="term" value="P:protein targeting to ER"/>
    <property type="evidence" value="ECO:0007669"/>
    <property type="project" value="TreeGrafter"/>
</dbReference>
<evidence type="ECO:0000256" key="6">
    <source>
        <dbReference type="ARBA" id="ARBA00022824"/>
    </source>
</evidence>
<feature type="transmembrane region" description="Helical" evidence="11">
    <location>
        <begin position="37"/>
        <end position="57"/>
    </location>
</feature>
<evidence type="ECO:0000256" key="5">
    <source>
        <dbReference type="ARBA" id="ARBA00022741"/>
    </source>
</evidence>
<dbReference type="InterPro" id="IPR019009">
    <property type="entry name" value="SRP_receptor_beta_su"/>
</dbReference>
<dbReference type="KEGG" id="pavi:110751199"/>
<proteinExistence type="inferred from homology"/>
<dbReference type="GO" id="GO:0005785">
    <property type="term" value="C:signal recognition particle receptor complex"/>
    <property type="evidence" value="ECO:0007669"/>
    <property type="project" value="TreeGrafter"/>
</dbReference>
<dbReference type="AlphaFoldDB" id="A0A6P5S1N4"/>